<dbReference type="InterPro" id="IPR001412">
    <property type="entry name" value="aa-tRNA-synth_I_CS"/>
</dbReference>
<evidence type="ECO:0000256" key="1">
    <source>
        <dbReference type="ARBA" id="ARBA00005594"/>
    </source>
</evidence>
<keyword evidence="6" id="KW-0648">Protein biosynthesis</keyword>
<dbReference type="CDD" id="cd00806">
    <property type="entry name" value="TrpRS_core"/>
    <property type="match status" value="1"/>
</dbReference>
<reference evidence="9" key="1">
    <citation type="journal article" date="2015" name="Nature">
        <title>Complex archaea that bridge the gap between prokaryotes and eukaryotes.</title>
        <authorList>
            <person name="Spang A."/>
            <person name="Saw J.H."/>
            <person name="Jorgensen S.L."/>
            <person name="Zaremba-Niedzwiedzka K."/>
            <person name="Martijn J."/>
            <person name="Lind A.E."/>
            <person name="van Eijk R."/>
            <person name="Schleper C."/>
            <person name="Guy L."/>
            <person name="Ettema T.J."/>
        </authorList>
    </citation>
    <scope>NUCLEOTIDE SEQUENCE</scope>
</reference>
<organism evidence="9">
    <name type="scientific">marine sediment metagenome</name>
    <dbReference type="NCBI Taxonomy" id="412755"/>
    <lineage>
        <taxon>unclassified sequences</taxon>
        <taxon>metagenomes</taxon>
        <taxon>ecological metagenomes</taxon>
    </lineage>
</organism>
<dbReference type="InterPro" id="IPR002306">
    <property type="entry name" value="Trp-tRNA-ligase"/>
</dbReference>
<dbReference type="EC" id="6.1.1.2" evidence="2"/>
<evidence type="ECO:0000256" key="4">
    <source>
        <dbReference type="ARBA" id="ARBA00022741"/>
    </source>
</evidence>
<dbReference type="EMBL" id="LAZR01000996">
    <property type="protein sequence ID" value="KKN52968.1"/>
    <property type="molecule type" value="Genomic_DNA"/>
</dbReference>
<comment type="similarity">
    <text evidence="1">Belongs to the class-I aminoacyl-tRNA synthetase family.</text>
</comment>
<keyword evidence="7" id="KW-0030">Aminoacyl-tRNA synthetase</keyword>
<comment type="catalytic activity">
    <reaction evidence="8">
        <text>tRNA(Trp) + L-tryptophan + ATP = L-tryptophyl-tRNA(Trp) + AMP + diphosphate + H(+)</text>
        <dbReference type="Rhea" id="RHEA:24080"/>
        <dbReference type="Rhea" id="RHEA-COMP:9671"/>
        <dbReference type="Rhea" id="RHEA-COMP:9705"/>
        <dbReference type="ChEBI" id="CHEBI:15378"/>
        <dbReference type="ChEBI" id="CHEBI:30616"/>
        <dbReference type="ChEBI" id="CHEBI:33019"/>
        <dbReference type="ChEBI" id="CHEBI:57912"/>
        <dbReference type="ChEBI" id="CHEBI:78442"/>
        <dbReference type="ChEBI" id="CHEBI:78535"/>
        <dbReference type="ChEBI" id="CHEBI:456215"/>
        <dbReference type="EC" id="6.1.1.2"/>
    </reaction>
</comment>
<protein>
    <recommendedName>
        <fullName evidence="2">tryptophan--tRNA ligase</fullName>
        <ecNumber evidence="2">6.1.1.2</ecNumber>
    </recommendedName>
</protein>
<evidence type="ECO:0000256" key="3">
    <source>
        <dbReference type="ARBA" id="ARBA00022598"/>
    </source>
</evidence>
<evidence type="ECO:0000256" key="6">
    <source>
        <dbReference type="ARBA" id="ARBA00022917"/>
    </source>
</evidence>
<dbReference type="InterPro" id="IPR014729">
    <property type="entry name" value="Rossmann-like_a/b/a_fold"/>
</dbReference>
<evidence type="ECO:0000256" key="8">
    <source>
        <dbReference type="ARBA" id="ARBA00049929"/>
    </source>
</evidence>
<gene>
    <name evidence="9" type="ORF">LCGC14_0607230</name>
</gene>
<keyword evidence="4" id="KW-0547">Nucleotide-binding</keyword>
<dbReference type="GO" id="GO:0004830">
    <property type="term" value="F:tryptophan-tRNA ligase activity"/>
    <property type="evidence" value="ECO:0007669"/>
    <property type="project" value="UniProtKB-EC"/>
</dbReference>
<evidence type="ECO:0000313" key="9">
    <source>
        <dbReference type="EMBL" id="KKN52968.1"/>
    </source>
</evidence>
<keyword evidence="5" id="KW-0067">ATP-binding</keyword>
<dbReference type="Pfam" id="PF00579">
    <property type="entry name" value="tRNA-synt_1b"/>
    <property type="match status" value="1"/>
</dbReference>
<dbReference type="InterPro" id="IPR050203">
    <property type="entry name" value="Trp-tRNA_synthetase"/>
</dbReference>
<dbReference type="PANTHER" id="PTHR43766">
    <property type="entry name" value="TRYPTOPHAN--TRNA LIGASE, MITOCHONDRIAL"/>
    <property type="match status" value="1"/>
</dbReference>
<evidence type="ECO:0000256" key="5">
    <source>
        <dbReference type="ARBA" id="ARBA00022840"/>
    </source>
</evidence>
<comment type="caution">
    <text evidence="9">The sequence shown here is derived from an EMBL/GenBank/DDBJ whole genome shotgun (WGS) entry which is preliminary data.</text>
</comment>
<dbReference type="AlphaFoldDB" id="A0A0F9UH99"/>
<dbReference type="PANTHER" id="PTHR43766:SF1">
    <property type="entry name" value="TRYPTOPHAN--TRNA LIGASE, MITOCHONDRIAL"/>
    <property type="match status" value="1"/>
</dbReference>
<dbReference type="GO" id="GO:0005829">
    <property type="term" value="C:cytosol"/>
    <property type="evidence" value="ECO:0007669"/>
    <property type="project" value="TreeGrafter"/>
</dbReference>
<dbReference type="SUPFAM" id="SSF52374">
    <property type="entry name" value="Nucleotidylyl transferase"/>
    <property type="match status" value="1"/>
</dbReference>
<name>A0A0F9UH99_9ZZZZ</name>
<dbReference type="Gene3D" id="1.10.240.10">
    <property type="entry name" value="Tyrosyl-Transfer RNA Synthetase"/>
    <property type="match status" value="1"/>
</dbReference>
<keyword evidence="3" id="KW-0436">Ligase</keyword>
<dbReference type="FunFam" id="1.10.240.10:FF:000005">
    <property type="entry name" value="Tryptophan--tRNA ligase"/>
    <property type="match status" value="1"/>
</dbReference>
<dbReference type="GO" id="GO:0005524">
    <property type="term" value="F:ATP binding"/>
    <property type="evidence" value="ECO:0007669"/>
    <property type="project" value="UniProtKB-KW"/>
</dbReference>
<dbReference type="NCBIfam" id="TIGR00233">
    <property type="entry name" value="trpS"/>
    <property type="match status" value="1"/>
</dbReference>
<dbReference type="PROSITE" id="PS00178">
    <property type="entry name" value="AA_TRNA_LIGASE_I"/>
    <property type="match status" value="1"/>
</dbReference>
<dbReference type="PRINTS" id="PR01039">
    <property type="entry name" value="TRNASYNTHTRP"/>
</dbReference>
<accession>A0A0F9UH99</accession>
<proteinExistence type="inferred from homology"/>
<dbReference type="InterPro" id="IPR002305">
    <property type="entry name" value="aa-tRNA-synth_Ic"/>
</dbReference>
<dbReference type="Gene3D" id="3.40.50.620">
    <property type="entry name" value="HUPs"/>
    <property type="match status" value="1"/>
</dbReference>
<sequence>MGEKKKKVVLSGMRPTGPLHLGHLAGALRNWLKFQEQYKCYYTIVTWHALSSEYQNSKAIKNHTFEVAVDWLSTGLDPKKSVLFVQSDIKEHAELHLLLSMVIPLPWLQRVPTFKEMQRELPDKDLNTYGFLGYPVLQAADILIYKADAVPVGEDQASHLEFVREVTRRFNRLFGRIFPEPQTFLTEVPKLAGTDGRKMSKSFGNAILLKDSPEVIRQKISTMKTDIRRKRRTDPGVPKDCPVFTLHKAFVATKQREELAQGCRTAGIGCLECKNVVIESLLNLLTPYREKRDEFEKKPQLVWEILEEGNDKARPVAQKTMEEVRSAIGL</sequence>
<evidence type="ECO:0000256" key="7">
    <source>
        <dbReference type="ARBA" id="ARBA00023146"/>
    </source>
</evidence>
<dbReference type="GO" id="GO:0006436">
    <property type="term" value="P:tryptophanyl-tRNA aminoacylation"/>
    <property type="evidence" value="ECO:0007669"/>
    <property type="project" value="InterPro"/>
</dbReference>
<evidence type="ECO:0000256" key="2">
    <source>
        <dbReference type="ARBA" id="ARBA00013161"/>
    </source>
</evidence>